<evidence type="ECO:0000313" key="2">
    <source>
        <dbReference type="Proteomes" id="UP000789920"/>
    </source>
</evidence>
<dbReference type="EMBL" id="CAJVQC010075538">
    <property type="protein sequence ID" value="CAG8813926.1"/>
    <property type="molecule type" value="Genomic_DNA"/>
</dbReference>
<reference evidence="1" key="1">
    <citation type="submission" date="2021-06" db="EMBL/GenBank/DDBJ databases">
        <authorList>
            <person name="Kallberg Y."/>
            <person name="Tangrot J."/>
            <person name="Rosling A."/>
        </authorList>
    </citation>
    <scope>NUCLEOTIDE SEQUENCE</scope>
    <source>
        <strain evidence="1">MA461A</strain>
    </source>
</reference>
<proteinExistence type="predicted"/>
<comment type="caution">
    <text evidence="1">The sequence shown here is derived from an EMBL/GenBank/DDBJ whole genome shotgun (WGS) entry which is preliminary data.</text>
</comment>
<accession>A0ACA9RXH1</accession>
<feature type="non-terminal residue" evidence="1">
    <location>
        <position position="143"/>
    </location>
</feature>
<keyword evidence="2" id="KW-1185">Reference proteome</keyword>
<name>A0ACA9RXH1_9GLOM</name>
<gene>
    <name evidence="1" type="ORF">RPERSI_LOCUS23878</name>
</gene>
<sequence>AISLTEQIESILLQDKKAKLRQIRTLLAHNLFQQQKFDEAITIFQELETDPAEVISLYPPSISGTLHSGALHQQNLEKSETNHENGLTTVKRKLLEDAVSALIRFLTDRRQKILNSKPKMRSDILSGSSNVNGNTTASRKLQN</sequence>
<feature type="non-terminal residue" evidence="1">
    <location>
        <position position="1"/>
    </location>
</feature>
<dbReference type="Proteomes" id="UP000789920">
    <property type="component" value="Unassembled WGS sequence"/>
</dbReference>
<protein>
    <submittedName>
        <fullName evidence="1">34839_t:CDS:1</fullName>
    </submittedName>
</protein>
<organism evidence="1 2">
    <name type="scientific">Racocetra persica</name>
    <dbReference type="NCBI Taxonomy" id="160502"/>
    <lineage>
        <taxon>Eukaryota</taxon>
        <taxon>Fungi</taxon>
        <taxon>Fungi incertae sedis</taxon>
        <taxon>Mucoromycota</taxon>
        <taxon>Glomeromycotina</taxon>
        <taxon>Glomeromycetes</taxon>
        <taxon>Diversisporales</taxon>
        <taxon>Gigasporaceae</taxon>
        <taxon>Racocetra</taxon>
    </lineage>
</organism>
<evidence type="ECO:0000313" key="1">
    <source>
        <dbReference type="EMBL" id="CAG8813926.1"/>
    </source>
</evidence>